<feature type="domain" description="ABC transporter" evidence="5">
    <location>
        <begin position="27"/>
        <end position="263"/>
    </location>
</feature>
<evidence type="ECO:0000313" key="6">
    <source>
        <dbReference type="EMBL" id="GAA0544458.1"/>
    </source>
</evidence>
<evidence type="ECO:0000259" key="5">
    <source>
        <dbReference type="PROSITE" id="PS50893"/>
    </source>
</evidence>
<dbReference type="InterPro" id="IPR003593">
    <property type="entry name" value="AAA+_ATPase"/>
</dbReference>
<evidence type="ECO:0000256" key="2">
    <source>
        <dbReference type="ARBA" id="ARBA00022741"/>
    </source>
</evidence>
<dbReference type="AlphaFoldDB" id="A0AAV3SRS4"/>
<dbReference type="GO" id="GO:0022857">
    <property type="term" value="F:transmembrane transporter activity"/>
    <property type="evidence" value="ECO:0007669"/>
    <property type="project" value="TreeGrafter"/>
</dbReference>
<dbReference type="PROSITE" id="PS50893">
    <property type="entry name" value="ABC_TRANSPORTER_2"/>
    <property type="match status" value="1"/>
</dbReference>
<dbReference type="InterPro" id="IPR003439">
    <property type="entry name" value="ABC_transporter-like_ATP-bd"/>
</dbReference>
<evidence type="ECO:0000313" key="8">
    <source>
        <dbReference type="Proteomes" id="UP001501425"/>
    </source>
</evidence>
<dbReference type="InterPro" id="IPR015854">
    <property type="entry name" value="ABC_transpr_LolD-like"/>
</dbReference>
<dbReference type="Pfam" id="PF00005">
    <property type="entry name" value="ABC_tran"/>
    <property type="match status" value="1"/>
</dbReference>
<evidence type="ECO:0000256" key="4">
    <source>
        <dbReference type="SAM" id="MobiDB-lite"/>
    </source>
</evidence>
<dbReference type="GO" id="GO:0098796">
    <property type="term" value="C:membrane protein complex"/>
    <property type="evidence" value="ECO:0007669"/>
    <property type="project" value="UniProtKB-ARBA"/>
</dbReference>
<dbReference type="Proteomes" id="UP001567571">
    <property type="component" value="Unassembled WGS sequence"/>
</dbReference>
<dbReference type="PANTHER" id="PTHR24220">
    <property type="entry name" value="IMPORT ATP-BINDING PROTEIN"/>
    <property type="match status" value="1"/>
</dbReference>
<reference evidence="7 9" key="3">
    <citation type="submission" date="2024-06" db="EMBL/GenBank/DDBJ databases">
        <title>Halorubrum miltondacostae sp. nov., a potential PHA producer isolated from an inland solar saltern in Rio Maior, Portugal.</title>
        <authorList>
            <person name="Albuquerque L."/>
            <person name="Viver T."/>
            <person name="Barroso C."/>
            <person name="Claudino R."/>
            <person name="Galvan M."/>
            <person name="Simoes G."/>
            <person name="Lobo Da Cunha A."/>
            <person name="Egas C."/>
        </authorList>
    </citation>
    <scope>NUCLEOTIDE SEQUENCE [LARGE SCALE GENOMIC DNA]</scope>
    <source>
        <strain evidence="7 9">DSM 18646</strain>
    </source>
</reference>
<evidence type="ECO:0000313" key="7">
    <source>
        <dbReference type="EMBL" id="MEZ3166716.1"/>
    </source>
</evidence>
<reference evidence="6" key="2">
    <citation type="submission" date="2023-12" db="EMBL/GenBank/DDBJ databases">
        <authorList>
            <person name="Sun Q."/>
            <person name="Inoue M."/>
        </authorList>
    </citation>
    <scope>NUCLEOTIDE SEQUENCE</scope>
    <source>
        <strain evidence="6">JCM 14265</strain>
    </source>
</reference>
<organism evidence="6 8">
    <name type="scientific">Halorubrum ejinorense</name>
    <dbReference type="NCBI Taxonomy" id="425309"/>
    <lineage>
        <taxon>Archaea</taxon>
        <taxon>Methanobacteriati</taxon>
        <taxon>Methanobacteriota</taxon>
        <taxon>Stenosarchaea group</taxon>
        <taxon>Halobacteria</taxon>
        <taxon>Halobacteriales</taxon>
        <taxon>Haloferacaceae</taxon>
        <taxon>Halorubrum</taxon>
    </lineage>
</organism>
<dbReference type="RefSeq" id="WP_343778642.1">
    <property type="nucleotide sequence ID" value="NZ_BAAADQ010000010.1"/>
</dbReference>
<protein>
    <submittedName>
        <fullName evidence="6">ABC transporter ATP-binding protein</fullName>
    </submittedName>
</protein>
<dbReference type="GO" id="GO:0005886">
    <property type="term" value="C:plasma membrane"/>
    <property type="evidence" value="ECO:0007669"/>
    <property type="project" value="TreeGrafter"/>
</dbReference>
<dbReference type="InterPro" id="IPR017871">
    <property type="entry name" value="ABC_transporter-like_CS"/>
</dbReference>
<reference evidence="6" key="1">
    <citation type="journal article" date="2014" name="Int. J. Syst. Evol. Microbiol.">
        <title>Complete genome sequence of Corynebacterium casei LMG S-19264T (=DSM 44701T), isolated from a smear-ripened cheese.</title>
        <authorList>
            <consortium name="US DOE Joint Genome Institute (JGI-PGF)"/>
            <person name="Walter F."/>
            <person name="Albersmeier A."/>
            <person name="Kalinowski J."/>
            <person name="Ruckert C."/>
        </authorList>
    </citation>
    <scope>NUCLEOTIDE SEQUENCE</scope>
    <source>
        <strain evidence="6">JCM 14265</strain>
    </source>
</reference>
<accession>A0AAV3SRS4</accession>
<dbReference type="InterPro" id="IPR027417">
    <property type="entry name" value="P-loop_NTPase"/>
</dbReference>
<keyword evidence="2" id="KW-0547">Nucleotide-binding</keyword>
<evidence type="ECO:0000313" key="9">
    <source>
        <dbReference type="Proteomes" id="UP001567571"/>
    </source>
</evidence>
<dbReference type="EMBL" id="JBEDNW010000002">
    <property type="protein sequence ID" value="MEZ3166716.1"/>
    <property type="molecule type" value="Genomic_DNA"/>
</dbReference>
<keyword evidence="1" id="KW-0813">Transport</keyword>
<keyword evidence="3 6" id="KW-0067">ATP-binding</keyword>
<dbReference type="SMART" id="SM00382">
    <property type="entry name" value="AAA"/>
    <property type="match status" value="1"/>
</dbReference>
<feature type="region of interest" description="Disordered" evidence="4">
    <location>
        <begin position="241"/>
        <end position="286"/>
    </location>
</feature>
<dbReference type="PANTHER" id="PTHR24220:SF86">
    <property type="entry name" value="ABC TRANSPORTER ABCH.1"/>
    <property type="match status" value="1"/>
</dbReference>
<dbReference type="Proteomes" id="UP001501425">
    <property type="component" value="Unassembled WGS sequence"/>
</dbReference>
<dbReference type="FunFam" id="3.40.50.300:FF:000032">
    <property type="entry name" value="Export ABC transporter ATP-binding protein"/>
    <property type="match status" value="1"/>
</dbReference>
<proteinExistence type="predicted"/>
<dbReference type="PROSITE" id="PS00211">
    <property type="entry name" value="ABC_TRANSPORTER_1"/>
    <property type="match status" value="1"/>
</dbReference>
<gene>
    <name evidence="7" type="ORF">ABNG02_05190</name>
    <name evidence="6" type="ORF">GCM10008994_19270</name>
</gene>
<keyword evidence="9" id="KW-1185">Reference proteome</keyword>
<dbReference type="EMBL" id="BAAADQ010000010">
    <property type="protein sequence ID" value="GAA0544458.1"/>
    <property type="molecule type" value="Genomic_DNA"/>
</dbReference>
<sequence>MTGDAVSDAKAAADRAVDAEAGGEYAVELRDVVKRYPSGGAEPVVALDHVDFAVRPGEFVAVVGPSGSGKSTLLNVLGLLDDPTAGRRLLDGTDVTNLSVAERTRARKESIGFVFQDFHLLPTLTAVENVAMPTAFDPGDATDRAADLLARFGLGDRLDHEPSELSGGQKQRVAIARALINEPGVLLADEPTGNLDTETGESILAEFERVKSEGVAVIAVTHDPLVEEYADRVVDLTDGVLTGGIPTDEGGDGLGPDRVPGDETRRGGRTRRGGQRPAPTDVDGER</sequence>
<dbReference type="GO" id="GO:0005524">
    <property type="term" value="F:ATP binding"/>
    <property type="evidence" value="ECO:0007669"/>
    <property type="project" value="UniProtKB-KW"/>
</dbReference>
<dbReference type="SUPFAM" id="SSF52540">
    <property type="entry name" value="P-loop containing nucleoside triphosphate hydrolases"/>
    <property type="match status" value="1"/>
</dbReference>
<dbReference type="GO" id="GO:0016887">
    <property type="term" value="F:ATP hydrolysis activity"/>
    <property type="evidence" value="ECO:0007669"/>
    <property type="project" value="InterPro"/>
</dbReference>
<dbReference type="InterPro" id="IPR017911">
    <property type="entry name" value="MacB-like_ATP-bd"/>
</dbReference>
<evidence type="ECO:0000256" key="3">
    <source>
        <dbReference type="ARBA" id="ARBA00022840"/>
    </source>
</evidence>
<comment type="caution">
    <text evidence="6">The sequence shown here is derived from an EMBL/GenBank/DDBJ whole genome shotgun (WGS) entry which is preliminary data.</text>
</comment>
<dbReference type="Gene3D" id="3.40.50.300">
    <property type="entry name" value="P-loop containing nucleotide triphosphate hydrolases"/>
    <property type="match status" value="1"/>
</dbReference>
<evidence type="ECO:0000256" key="1">
    <source>
        <dbReference type="ARBA" id="ARBA00022448"/>
    </source>
</evidence>
<dbReference type="CDD" id="cd03255">
    <property type="entry name" value="ABC_MJ0796_LolCDE_FtsE"/>
    <property type="match status" value="1"/>
</dbReference>
<name>A0AAV3SRS4_9EURY</name>